<organism evidence="2 3">
    <name type="scientific">Dactylosporangium sucinum</name>
    <dbReference type="NCBI Taxonomy" id="1424081"/>
    <lineage>
        <taxon>Bacteria</taxon>
        <taxon>Bacillati</taxon>
        <taxon>Actinomycetota</taxon>
        <taxon>Actinomycetes</taxon>
        <taxon>Micromonosporales</taxon>
        <taxon>Micromonosporaceae</taxon>
        <taxon>Dactylosporangium</taxon>
    </lineage>
</organism>
<feature type="region of interest" description="Disordered" evidence="1">
    <location>
        <begin position="247"/>
        <end position="287"/>
    </location>
</feature>
<dbReference type="Gene3D" id="2.160.20.80">
    <property type="entry name" value="E3 ubiquitin-protein ligase SopA"/>
    <property type="match status" value="1"/>
</dbReference>
<keyword evidence="3" id="KW-1185">Reference proteome</keyword>
<accession>A0A917UD36</accession>
<name>A0A917UD36_9ACTN</name>
<evidence type="ECO:0000313" key="2">
    <source>
        <dbReference type="EMBL" id="GGM84230.1"/>
    </source>
</evidence>
<evidence type="ECO:0000256" key="1">
    <source>
        <dbReference type="SAM" id="MobiDB-lite"/>
    </source>
</evidence>
<dbReference type="PANTHER" id="PTHR14136:SF17">
    <property type="entry name" value="BTB_POZ DOMAIN-CONTAINING PROTEIN KCTD9"/>
    <property type="match status" value="1"/>
</dbReference>
<proteinExistence type="predicted"/>
<dbReference type="Pfam" id="PF00805">
    <property type="entry name" value="Pentapeptide"/>
    <property type="match status" value="1"/>
</dbReference>
<protein>
    <recommendedName>
        <fullName evidence="4">Pentapeptide repeat-containing protein</fullName>
    </recommendedName>
</protein>
<evidence type="ECO:0000313" key="3">
    <source>
        <dbReference type="Proteomes" id="UP000642070"/>
    </source>
</evidence>
<sequence length="287" mass="29924">MAERLKADCSRCFGLCCVAPAFARSSDFAIDKPAGHACPNLGDGFGCGIHASLRERGFAGCTVYDCFGAGQQVAQVTFAGRDWRSDPSSAAPMFAAFTVMRQVHELLWYLGEARSLPVGAALAATLDRALADTDTLTGLDAAALAAVDVEAHRSRCVPLLREASELARAGYRAAPLPADLMGANLRGADLRGAALRGALLVGADLRGADLRAADVIGADLRGADVRGARLDGALFLIQSQLDASRGDASTRIPERLTRPAHWAASATSGPASLGRAAGKRAAKPRRR</sequence>
<reference evidence="2" key="2">
    <citation type="submission" date="2020-09" db="EMBL/GenBank/DDBJ databases">
        <authorList>
            <person name="Sun Q."/>
            <person name="Ohkuma M."/>
        </authorList>
    </citation>
    <scope>NUCLEOTIDE SEQUENCE</scope>
    <source>
        <strain evidence="2">JCM 19831</strain>
    </source>
</reference>
<dbReference type="EMBL" id="BMPI01000095">
    <property type="protein sequence ID" value="GGM84230.1"/>
    <property type="molecule type" value="Genomic_DNA"/>
</dbReference>
<dbReference type="InterPro" id="IPR051082">
    <property type="entry name" value="Pentapeptide-BTB/POZ_domain"/>
</dbReference>
<dbReference type="AlphaFoldDB" id="A0A917UD36"/>
<feature type="compositionally biased region" description="Basic residues" evidence="1">
    <location>
        <begin position="277"/>
        <end position="287"/>
    </location>
</feature>
<gene>
    <name evidence="2" type="ORF">GCM10007977_102120</name>
</gene>
<dbReference type="PANTHER" id="PTHR14136">
    <property type="entry name" value="BTB_POZ DOMAIN-CONTAINING PROTEIN KCTD9"/>
    <property type="match status" value="1"/>
</dbReference>
<dbReference type="InterPro" id="IPR001646">
    <property type="entry name" value="5peptide_repeat"/>
</dbReference>
<evidence type="ECO:0008006" key="4">
    <source>
        <dbReference type="Google" id="ProtNLM"/>
    </source>
</evidence>
<comment type="caution">
    <text evidence="2">The sequence shown here is derived from an EMBL/GenBank/DDBJ whole genome shotgun (WGS) entry which is preliminary data.</text>
</comment>
<dbReference type="Proteomes" id="UP000642070">
    <property type="component" value="Unassembled WGS sequence"/>
</dbReference>
<reference evidence="2" key="1">
    <citation type="journal article" date="2014" name="Int. J. Syst. Evol. Microbiol.">
        <title>Complete genome sequence of Corynebacterium casei LMG S-19264T (=DSM 44701T), isolated from a smear-ripened cheese.</title>
        <authorList>
            <consortium name="US DOE Joint Genome Institute (JGI-PGF)"/>
            <person name="Walter F."/>
            <person name="Albersmeier A."/>
            <person name="Kalinowski J."/>
            <person name="Ruckert C."/>
        </authorList>
    </citation>
    <scope>NUCLEOTIDE SEQUENCE</scope>
    <source>
        <strain evidence="2">JCM 19831</strain>
    </source>
</reference>
<dbReference type="SUPFAM" id="SSF141571">
    <property type="entry name" value="Pentapeptide repeat-like"/>
    <property type="match status" value="1"/>
</dbReference>